<accession>A0A9Q3BVG3</accession>
<comment type="caution">
    <text evidence="2">The sequence shown here is derived from an EMBL/GenBank/DDBJ whole genome shotgun (WGS) entry which is preliminary data.</text>
</comment>
<dbReference type="Proteomes" id="UP000765509">
    <property type="component" value="Unassembled WGS sequence"/>
</dbReference>
<feature type="domain" description="Dienelactone hydrolase" evidence="1">
    <location>
        <begin position="28"/>
        <end position="249"/>
    </location>
</feature>
<reference evidence="2" key="1">
    <citation type="submission" date="2021-03" db="EMBL/GenBank/DDBJ databases">
        <title>Draft genome sequence of rust myrtle Austropuccinia psidii MF-1, a brazilian biotype.</title>
        <authorList>
            <person name="Quecine M.C."/>
            <person name="Pachon D.M.R."/>
            <person name="Bonatelli M.L."/>
            <person name="Correr F.H."/>
            <person name="Franceschini L.M."/>
            <person name="Leite T.F."/>
            <person name="Margarido G.R.A."/>
            <person name="Almeida C.A."/>
            <person name="Ferrarezi J.A."/>
            <person name="Labate C.A."/>
        </authorList>
    </citation>
    <scope>NUCLEOTIDE SEQUENCE</scope>
    <source>
        <strain evidence="2">MF-1</strain>
    </source>
</reference>
<dbReference type="Gene3D" id="3.40.50.1820">
    <property type="entry name" value="alpha/beta hydrolase"/>
    <property type="match status" value="1"/>
</dbReference>
<dbReference type="OrthoDB" id="17560at2759"/>
<protein>
    <recommendedName>
        <fullName evidence="1">Dienelactone hydrolase domain-containing protein</fullName>
    </recommendedName>
</protein>
<dbReference type="Pfam" id="PF01738">
    <property type="entry name" value="DLH"/>
    <property type="match status" value="1"/>
</dbReference>
<dbReference type="InterPro" id="IPR029058">
    <property type="entry name" value="AB_hydrolase_fold"/>
</dbReference>
<proteinExistence type="predicted"/>
<evidence type="ECO:0000313" key="2">
    <source>
        <dbReference type="EMBL" id="MBW0472038.1"/>
    </source>
</evidence>
<dbReference type="AlphaFoldDB" id="A0A9Q3BVG3"/>
<dbReference type="GO" id="GO:0016787">
    <property type="term" value="F:hydrolase activity"/>
    <property type="evidence" value="ECO:0007669"/>
    <property type="project" value="InterPro"/>
</dbReference>
<keyword evidence="3" id="KW-1185">Reference proteome</keyword>
<dbReference type="SUPFAM" id="SSF53474">
    <property type="entry name" value="alpha/beta-Hydrolases"/>
    <property type="match status" value="1"/>
</dbReference>
<gene>
    <name evidence="2" type="ORF">O181_011753</name>
</gene>
<evidence type="ECO:0000313" key="3">
    <source>
        <dbReference type="Proteomes" id="UP000765509"/>
    </source>
</evidence>
<dbReference type="PANTHER" id="PTHR17630">
    <property type="entry name" value="DIENELACTONE HYDROLASE"/>
    <property type="match status" value="1"/>
</dbReference>
<dbReference type="PANTHER" id="PTHR17630:SF44">
    <property type="entry name" value="PROTEIN AIM2"/>
    <property type="match status" value="1"/>
</dbReference>
<sequence>MACGEQCISLFIHEGKPSGTFSTLNGVRVYVATPPNPTPHKAILISPDIYGVDLKNTQLLADRFAKDVNVPTYLIDTLGGNTVAEPGKQPENFSLLEWIQSNPPTGMMPYIEKVIEHLKGNNISHFAVAGYCYGGKHVLLMSQLNWVQVAAAFHPSLLEIPGDIEKLLSTGKVPLLINSCETDAQFPINSQKITDGILGDGKYKPGYKRTYYHGATHGFGCRADLNNELEKKAFDESYKETVEWFKKYL</sequence>
<organism evidence="2 3">
    <name type="scientific">Austropuccinia psidii MF-1</name>
    <dbReference type="NCBI Taxonomy" id="1389203"/>
    <lineage>
        <taxon>Eukaryota</taxon>
        <taxon>Fungi</taxon>
        <taxon>Dikarya</taxon>
        <taxon>Basidiomycota</taxon>
        <taxon>Pucciniomycotina</taxon>
        <taxon>Pucciniomycetes</taxon>
        <taxon>Pucciniales</taxon>
        <taxon>Sphaerophragmiaceae</taxon>
        <taxon>Austropuccinia</taxon>
    </lineage>
</organism>
<dbReference type="InterPro" id="IPR002925">
    <property type="entry name" value="Dienelactn_hydro"/>
</dbReference>
<name>A0A9Q3BVG3_9BASI</name>
<dbReference type="EMBL" id="AVOT02002949">
    <property type="protein sequence ID" value="MBW0472038.1"/>
    <property type="molecule type" value="Genomic_DNA"/>
</dbReference>
<evidence type="ECO:0000259" key="1">
    <source>
        <dbReference type="Pfam" id="PF01738"/>
    </source>
</evidence>